<comment type="caution">
    <text evidence="2">The sequence shown here is derived from an EMBL/GenBank/DDBJ whole genome shotgun (WGS) entry which is preliminary data.</text>
</comment>
<sequence length="103" mass="12777">MINLCKKFYIFFLKKSLYTRIFIYTYVFIFYFHILNKKIILEKHLKNVIYIFISQNNKSNLIKIFWLIICQFSVNKKNSWRTINYSHINVTITFLFYHKMLLS</sequence>
<evidence type="ECO:0000313" key="2">
    <source>
        <dbReference type="EMBL" id="EJW01590.1"/>
    </source>
</evidence>
<keyword evidence="1" id="KW-0812">Transmembrane</keyword>
<organism evidence="2 3">
    <name type="scientific">Edhazardia aedis (strain USNM 41457)</name>
    <name type="common">Microsporidian parasite</name>
    <dbReference type="NCBI Taxonomy" id="1003232"/>
    <lineage>
        <taxon>Eukaryota</taxon>
        <taxon>Fungi</taxon>
        <taxon>Fungi incertae sedis</taxon>
        <taxon>Microsporidia</taxon>
        <taxon>Edhazardia</taxon>
    </lineage>
</organism>
<dbReference type="InParanoid" id="J9DG78"/>
<reference evidence="2 3" key="1">
    <citation type="submission" date="2011-08" db="EMBL/GenBank/DDBJ databases">
        <authorList>
            <person name="Liu Z.J."/>
            <person name="Shi F.L."/>
            <person name="Lu J.Q."/>
            <person name="Li M."/>
            <person name="Wang Z.L."/>
        </authorList>
    </citation>
    <scope>NUCLEOTIDE SEQUENCE [LARGE SCALE GENOMIC DNA]</scope>
    <source>
        <strain evidence="2 3">USNM 41457</strain>
    </source>
</reference>
<keyword evidence="3" id="KW-1185">Reference proteome</keyword>
<evidence type="ECO:0000313" key="3">
    <source>
        <dbReference type="Proteomes" id="UP000003163"/>
    </source>
</evidence>
<name>J9DG78_EDHAE</name>
<dbReference type="AlphaFoldDB" id="J9DG78"/>
<dbReference type="Proteomes" id="UP000003163">
    <property type="component" value="Unassembled WGS sequence"/>
</dbReference>
<proteinExistence type="predicted"/>
<dbReference type="EMBL" id="AFBI03000004">
    <property type="protein sequence ID" value="EJW01590.1"/>
    <property type="molecule type" value="Genomic_DNA"/>
</dbReference>
<gene>
    <name evidence="2" type="ORF">EDEG_00405</name>
</gene>
<evidence type="ECO:0000256" key="1">
    <source>
        <dbReference type="SAM" id="Phobius"/>
    </source>
</evidence>
<reference evidence="3" key="2">
    <citation type="submission" date="2015-07" db="EMBL/GenBank/DDBJ databases">
        <title>Contrasting host-pathogen interactions and genome evolution in two generalist and specialist microsporidian pathogens of mosquitoes.</title>
        <authorList>
            <consortium name="The Broad Institute Genomics Platform"/>
            <consortium name="The Broad Institute Genome Sequencing Center for Infectious Disease"/>
            <person name="Cuomo C.A."/>
            <person name="Sanscrainte N.D."/>
            <person name="Goldberg J.M."/>
            <person name="Heiman D."/>
            <person name="Young S."/>
            <person name="Zeng Q."/>
            <person name="Becnel J.J."/>
            <person name="Birren B.W."/>
        </authorList>
    </citation>
    <scope>NUCLEOTIDE SEQUENCE [LARGE SCALE GENOMIC DNA]</scope>
    <source>
        <strain evidence="3">USNM 41457</strain>
    </source>
</reference>
<keyword evidence="1" id="KW-1133">Transmembrane helix</keyword>
<keyword evidence="1" id="KW-0472">Membrane</keyword>
<feature type="transmembrane region" description="Helical" evidence="1">
    <location>
        <begin position="17"/>
        <end position="36"/>
    </location>
</feature>
<dbReference type="VEuPathDB" id="MicrosporidiaDB:EDEG_00405"/>
<protein>
    <submittedName>
        <fullName evidence="2">Uncharacterized protein</fullName>
    </submittedName>
</protein>
<accession>J9DG78</accession>
<dbReference type="HOGENOM" id="CLU_2263705_0_0_1"/>